<feature type="region of interest" description="Disordered" evidence="2">
    <location>
        <begin position="337"/>
        <end position="403"/>
    </location>
</feature>
<organism evidence="3">
    <name type="scientific">Helicotheca tamesis</name>
    <dbReference type="NCBI Taxonomy" id="374047"/>
    <lineage>
        <taxon>Eukaryota</taxon>
        <taxon>Sar</taxon>
        <taxon>Stramenopiles</taxon>
        <taxon>Ochrophyta</taxon>
        <taxon>Bacillariophyta</taxon>
        <taxon>Mediophyceae</taxon>
        <taxon>Lithodesmiophycidae</taxon>
        <taxon>Lithodesmiales</taxon>
        <taxon>Lithodesmiaceae</taxon>
        <taxon>Helicotheca</taxon>
    </lineage>
</organism>
<protein>
    <submittedName>
        <fullName evidence="3">Uncharacterized protein</fullName>
    </submittedName>
</protein>
<accession>A0A7S2N492</accession>
<evidence type="ECO:0000256" key="2">
    <source>
        <dbReference type="SAM" id="MobiDB-lite"/>
    </source>
</evidence>
<feature type="coiled-coil region" evidence="1">
    <location>
        <begin position="294"/>
        <end position="331"/>
    </location>
</feature>
<feature type="compositionally biased region" description="Acidic residues" evidence="2">
    <location>
        <begin position="346"/>
        <end position="381"/>
    </location>
</feature>
<gene>
    <name evidence="3" type="ORF">HTAM1171_LOCUS12254</name>
</gene>
<evidence type="ECO:0000313" key="3">
    <source>
        <dbReference type="EMBL" id="CAD9519231.1"/>
    </source>
</evidence>
<feature type="region of interest" description="Disordered" evidence="2">
    <location>
        <begin position="87"/>
        <end position="121"/>
    </location>
</feature>
<sequence length="445" mass="50982">MAALNRPTKATYAIHENITVDTTDNEDHSFCGIMFPIKCKDILPVNHIVMNSLSVRGRLGPLTVWVTNDPDPQPPETNAASRQMMDHQATNSGGGDTLTTAAGSVARQQTRRNTARAGNPQNGEIIMSKKHWTKIYEKTHPPSFRKYAELDLSSNPIILKPGQVRAIYIHSTLPGDEAIVYDNKQKEKTHDDGFITILPGRAHVSERPFGTRPIWGWGNPWRDNREFVGRVSYGAVYKLWNPKKHLSFGDNFQGLTRSLFMCQRRWESPLSRLPDDCIFYILNMCRWDWANDTVENLRINKKRTAKRLKQQQEAEEQNAEESNDVSAVEALECSLAVADQDQTMESNEENENWDDDEEEEDDYAEDSDDPEWMEEDDEDSTEAAVFHYRDYDSDDSDEANEERLRMQELRSVSLGRLFPQLHILQALVRLNETDVMEINNSDETA</sequence>
<reference evidence="3" key="1">
    <citation type="submission" date="2021-01" db="EMBL/GenBank/DDBJ databases">
        <authorList>
            <person name="Corre E."/>
            <person name="Pelletier E."/>
            <person name="Niang G."/>
            <person name="Scheremetjew M."/>
            <person name="Finn R."/>
            <person name="Kale V."/>
            <person name="Holt S."/>
            <person name="Cochrane G."/>
            <person name="Meng A."/>
            <person name="Brown T."/>
            <person name="Cohen L."/>
        </authorList>
    </citation>
    <scope>NUCLEOTIDE SEQUENCE</scope>
    <source>
        <strain evidence="3">CCMP826</strain>
    </source>
</reference>
<dbReference type="AlphaFoldDB" id="A0A7S2N492"/>
<name>A0A7S2N492_9STRA</name>
<proteinExistence type="predicted"/>
<evidence type="ECO:0000256" key="1">
    <source>
        <dbReference type="SAM" id="Coils"/>
    </source>
</evidence>
<dbReference type="EMBL" id="HBGV01019707">
    <property type="protein sequence ID" value="CAD9519231.1"/>
    <property type="molecule type" value="Transcribed_RNA"/>
</dbReference>
<keyword evidence="1" id="KW-0175">Coiled coil</keyword>